<dbReference type="GO" id="GO:0000724">
    <property type="term" value="P:double-strand break repair via homologous recombination"/>
    <property type="evidence" value="ECO:0007669"/>
    <property type="project" value="TreeGrafter"/>
</dbReference>
<dbReference type="GO" id="GO:0006289">
    <property type="term" value="P:nucleotide-excision repair"/>
    <property type="evidence" value="ECO:0007669"/>
    <property type="project" value="TreeGrafter"/>
</dbReference>
<dbReference type="PANTHER" id="PTHR12900:SF0">
    <property type="entry name" value="CHECKPOINT PROTEIN"/>
    <property type="match status" value="1"/>
</dbReference>
<proteinExistence type="inferred from homology"/>
<dbReference type="PIRSF" id="PIRSF011312">
    <property type="entry name" value="Cell_cycle_HUS1"/>
    <property type="match status" value="1"/>
</dbReference>
<name>A0AA35SUU5_GEOBA</name>
<evidence type="ECO:0000256" key="1">
    <source>
        <dbReference type="ARBA" id="ARBA00004123"/>
    </source>
</evidence>
<dbReference type="GO" id="GO:0033314">
    <property type="term" value="P:mitotic DNA replication checkpoint signaling"/>
    <property type="evidence" value="ECO:0007669"/>
    <property type="project" value="TreeGrafter"/>
</dbReference>
<sequence length="134" mass="15299">MRCRCRSSLSVFWPDYQEPNMPDIDVSIYLPPLKLLKNITDRMKTMSNYVMVAANMSGELQLKIEADDVTATTFFRELQNHIFDTSTAADESRDSSTMYEVRIDIRKLGQILQGQHFNPTKAICSESLTLLPTS</sequence>
<evidence type="ECO:0000313" key="4">
    <source>
        <dbReference type="EMBL" id="CAI8036134.1"/>
    </source>
</evidence>
<dbReference type="GO" id="GO:0000723">
    <property type="term" value="P:telomere maintenance"/>
    <property type="evidence" value="ECO:0007669"/>
    <property type="project" value="TreeGrafter"/>
</dbReference>
<protein>
    <submittedName>
        <fullName evidence="4">Checkpoint protein HUS1</fullName>
    </submittedName>
</protein>
<keyword evidence="5" id="KW-1185">Reference proteome</keyword>
<dbReference type="AlphaFoldDB" id="A0AA35SUU5"/>
<dbReference type="Pfam" id="PF04005">
    <property type="entry name" value="Hus1"/>
    <property type="match status" value="1"/>
</dbReference>
<comment type="subcellular location">
    <subcellularLocation>
        <location evidence="1">Nucleus</location>
    </subcellularLocation>
</comment>
<gene>
    <name evidence="4" type="ORF">GBAR_LOCUS20275</name>
</gene>
<dbReference type="GO" id="GO:0005730">
    <property type="term" value="C:nucleolus"/>
    <property type="evidence" value="ECO:0007669"/>
    <property type="project" value="InterPro"/>
</dbReference>
<dbReference type="GO" id="GO:0035861">
    <property type="term" value="C:site of double-strand break"/>
    <property type="evidence" value="ECO:0007669"/>
    <property type="project" value="TreeGrafter"/>
</dbReference>
<dbReference type="InterPro" id="IPR016580">
    <property type="entry name" value="HUS1"/>
</dbReference>
<reference evidence="4" key="1">
    <citation type="submission" date="2023-03" db="EMBL/GenBank/DDBJ databases">
        <authorList>
            <person name="Steffen K."/>
            <person name="Cardenas P."/>
        </authorList>
    </citation>
    <scope>NUCLEOTIDE SEQUENCE</scope>
</reference>
<dbReference type="GO" id="GO:0031573">
    <property type="term" value="P:mitotic intra-S DNA damage checkpoint signaling"/>
    <property type="evidence" value="ECO:0007669"/>
    <property type="project" value="TreeGrafter"/>
</dbReference>
<dbReference type="EMBL" id="CASHTH010002848">
    <property type="protein sequence ID" value="CAI8036134.1"/>
    <property type="molecule type" value="Genomic_DNA"/>
</dbReference>
<dbReference type="InterPro" id="IPR007150">
    <property type="entry name" value="HUS1/Mec3"/>
</dbReference>
<dbReference type="Proteomes" id="UP001174909">
    <property type="component" value="Unassembled WGS sequence"/>
</dbReference>
<keyword evidence="3" id="KW-0539">Nucleus</keyword>
<dbReference type="GO" id="GO:0044778">
    <property type="term" value="P:meiotic DNA integrity checkpoint signaling"/>
    <property type="evidence" value="ECO:0007669"/>
    <property type="project" value="TreeGrafter"/>
</dbReference>
<dbReference type="Gene3D" id="3.70.10.10">
    <property type="match status" value="1"/>
</dbReference>
<evidence type="ECO:0000256" key="3">
    <source>
        <dbReference type="ARBA" id="ARBA00023242"/>
    </source>
</evidence>
<comment type="caution">
    <text evidence="4">The sequence shown here is derived from an EMBL/GenBank/DDBJ whole genome shotgun (WGS) entry which is preliminary data.</text>
</comment>
<organism evidence="4 5">
    <name type="scientific">Geodia barretti</name>
    <name type="common">Barrett's horny sponge</name>
    <dbReference type="NCBI Taxonomy" id="519541"/>
    <lineage>
        <taxon>Eukaryota</taxon>
        <taxon>Metazoa</taxon>
        <taxon>Porifera</taxon>
        <taxon>Demospongiae</taxon>
        <taxon>Heteroscleromorpha</taxon>
        <taxon>Tetractinellida</taxon>
        <taxon>Astrophorina</taxon>
        <taxon>Geodiidae</taxon>
        <taxon>Geodia</taxon>
    </lineage>
</organism>
<comment type="similarity">
    <text evidence="2">Belongs to the HUS1 family.</text>
</comment>
<evidence type="ECO:0000313" key="5">
    <source>
        <dbReference type="Proteomes" id="UP001174909"/>
    </source>
</evidence>
<accession>A0AA35SUU5</accession>
<dbReference type="PANTHER" id="PTHR12900">
    <property type="entry name" value="MITOTIC AND DNA DAMAGE CHECKPOINT PROTEIN HUS1"/>
    <property type="match status" value="1"/>
</dbReference>
<dbReference type="GO" id="GO:0030896">
    <property type="term" value="C:checkpoint clamp complex"/>
    <property type="evidence" value="ECO:0007669"/>
    <property type="project" value="InterPro"/>
</dbReference>
<evidence type="ECO:0000256" key="2">
    <source>
        <dbReference type="ARBA" id="ARBA00005563"/>
    </source>
</evidence>